<dbReference type="SUPFAM" id="SSF51735">
    <property type="entry name" value="NAD(P)-binding Rossmann-fold domains"/>
    <property type="match status" value="1"/>
</dbReference>
<comment type="caution">
    <text evidence="1">The sequence shown here is derived from an EMBL/GenBank/DDBJ whole genome shotgun (WGS) entry which is preliminary data.</text>
</comment>
<evidence type="ECO:0000313" key="2">
    <source>
        <dbReference type="Proteomes" id="UP000076584"/>
    </source>
</evidence>
<dbReference type="Proteomes" id="UP000076584">
    <property type="component" value="Unassembled WGS sequence"/>
</dbReference>
<dbReference type="Gene3D" id="3.40.50.720">
    <property type="entry name" value="NAD(P)-binding Rossmann-like Domain"/>
    <property type="match status" value="1"/>
</dbReference>
<reference evidence="1 2" key="1">
    <citation type="submission" date="2015-06" db="EMBL/GenBank/DDBJ databases">
        <title>Survival trade-offs in plant roots during colonization by closely related pathogenic and mutualistic fungi.</title>
        <authorList>
            <person name="Hacquard S."/>
            <person name="Kracher B."/>
            <person name="Hiruma K."/>
            <person name="Weinman A."/>
            <person name="Muench P."/>
            <person name="Garrido Oter R."/>
            <person name="Ver Loren van Themaat E."/>
            <person name="Dallerey J.-F."/>
            <person name="Damm U."/>
            <person name="Henrissat B."/>
            <person name="Lespinet O."/>
            <person name="Thon M."/>
            <person name="Kemen E."/>
            <person name="McHardy A.C."/>
            <person name="Schulze-Lefert P."/>
            <person name="O'Connell R.J."/>
        </authorList>
    </citation>
    <scope>NUCLEOTIDE SEQUENCE [LARGE SCALE GENOMIC DNA]</scope>
    <source>
        <strain evidence="1 2">MAFF 238704</strain>
    </source>
</reference>
<proteinExistence type="predicted"/>
<organism evidence="1 2">
    <name type="scientific">Colletotrichum incanum</name>
    <name type="common">Soybean anthracnose fungus</name>
    <dbReference type="NCBI Taxonomy" id="1573173"/>
    <lineage>
        <taxon>Eukaryota</taxon>
        <taxon>Fungi</taxon>
        <taxon>Dikarya</taxon>
        <taxon>Ascomycota</taxon>
        <taxon>Pezizomycotina</taxon>
        <taxon>Sordariomycetes</taxon>
        <taxon>Hypocreomycetidae</taxon>
        <taxon>Glomerellales</taxon>
        <taxon>Glomerellaceae</taxon>
        <taxon>Colletotrichum</taxon>
        <taxon>Colletotrichum spaethianum species complex</taxon>
    </lineage>
</organism>
<keyword evidence="2" id="KW-1185">Reference proteome</keyword>
<protein>
    <submittedName>
        <fullName evidence="1">Uncharacterized protein</fullName>
    </submittedName>
</protein>
<evidence type="ECO:0000313" key="1">
    <source>
        <dbReference type="EMBL" id="KZL71793.1"/>
    </source>
</evidence>
<dbReference type="EMBL" id="LFIW01002399">
    <property type="protein sequence ID" value="KZL71793.1"/>
    <property type="molecule type" value="Genomic_DNA"/>
</dbReference>
<name>A0A166TAI5_COLIC</name>
<dbReference type="Gene3D" id="3.90.25.10">
    <property type="entry name" value="UDP-galactose 4-epimerase, domain 1"/>
    <property type="match status" value="1"/>
</dbReference>
<dbReference type="InterPro" id="IPR036291">
    <property type="entry name" value="NAD(P)-bd_dom_sf"/>
</dbReference>
<dbReference type="AlphaFoldDB" id="A0A166TAI5"/>
<sequence>MFKTPSIEHLVYVSTSGDLTLESAVNGGRLLNMCAGYITVKIISEGKLRYGMPKDSFTWKILGPWFPRRVGRLKRVAKVDTADIALGAYKALMDQGHKYNRQKIMMGSLKTYTATEIAAIWTKALGKEIKAAESDVKTLNAFEDLMGK</sequence>
<accession>A0A166TAI5</accession>
<gene>
    <name evidence="1" type="ORF">CI238_02408</name>
</gene>